<reference evidence="1 2" key="1">
    <citation type="journal article" date="2015" name="Sci. Rep.">
        <title>Genome of the facultative scuticociliatosis pathogen Pseudocohnilembus persalinus provides insight into its virulence through horizontal gene transfer.</title>
        <authorList>
            <person name="Xiong J."/>
            <person name="Wang G."/>
            <person name="Cheng J."/>
            <person name="Tian M."/>
            <person name="Pan X."/>
            <person name="Warren A."/>
            <person name="Jiang C."/>
            <person name="Yuan D."/>
            <person name="Miao W."/>
        </authorList>
    </citation>
    <scope>NUCLEOTIDE SEQUENCE [LARGE SCALE GENOMIC DNA]</scope>
    <source>
        <strain evidence="1">36N120E</strain>
    </source>
</reference>
<accession>A0A0V0QJ81</accession>
<comment type="caution">
    <text evidence="1">The sequence shown here is derived from an EMBL/GenBank/DDBJ whole genome shotgun (WGS) entry which is preliminary data.</text>
</comment>
<dbReference type="OMA" id="EYNIRNW"/>
<protein>
    <submittedName>
        <fullName evidence="1">Uncharacterized protein</fullName>
    </submittedName>
</protein>
<evidence type="ECO:0000313" key="1">
    <source>
        <dbReference type="EMBL" id="KRX02297.1"/>
    </source>
</evidence>
<dbReference type="Proteomes" id="UP000054937">
    <property type="component" value="Unassembled WGS sequence"/>
</dbReference>
<keyword evidence="2" id="KW-1185">Reference proteome</keyword>
<gene>
    <name evidence="1" type="ORF">PPERSA_09914</name>
</gene>
<dbReference type="AlphaFoldDB" id="A0A0V0QJ81"/>
<evidence type="ECO:0000313" key="2">
    <source>
        <dbReference type="Proteomes" id="UP000054937"/>
    </source>
</evidence>
<dbReference type="OrthoDB" id="284650at2759"/>
<proteinExistence type="predicted"/>
<dbReference type="InParanoid" id="A0A0V0QJ81"/>
<organism evidence="1 2">
    <name type="scientific">Pseudocohnilembus persalinus</name>
    <name type="common">Ciliate</name>
    <dbReference type="NCBI Taxonomy" id="266149"/>
    <lineage>
        <taxon>Eukaryota</taxon>
        <taxon>Sar</taxon>
        <taxon>Alveolata</taxon>
        <taxon>Ciliophora</taxon>
        <taxon>Intramacronucleata</taxon>
        <taxon>Oligohymenophorea</taxon>
        <taxon>Scuticociliatia</taxon>
        <taxon>Philasterida</taxon>
        <taxon>Pseudocohnilembidae</taxon>
        <taxon>Pseudocohnilembus</taxon>
    </lineage>
</organism>
<dbReference type="EMBL" id="LDAU01000155">
    <property type="protein sequence ID" value="KRX02297.1"/>
    <property type="molecule type" value="Genomic_DNA"/>
</dbReference>
<sequence>MQKKANKFYDSYKEKKQMYEEDLNLNFYKSNGEFTESKVKRGDINTLTYSPTNRESNSYNPEQVKIEKFQNACSKFNEQVANILKFRLVEKLGSIMPNYEKQNALHKFDQIWKDLITILDQITDIIQTIDFQYDELAQSRTMPVNEQFIREIKLIENTFYDLVQTSSLRFMHKCTEIYRLNEYNINLEYNIRNWYINNRDYINKFSKKKSSQTNKKSFMGSFCPCFPKTAVY</sequence>
<name>A0A0V0QJ81_PSEPJ</name>